<evidence type="ECO:0000313" key="11">
    <source>
        <dbReference type="Proteomes" id="UP000008144"/>
    </source>
</evidence>
<comment type="similarity">
    <text evidence="7">Belongs to the fluoride channel Fluc/FEX (TC 1.A.43) family.</text>
</comment>
<reference evidence="10" key="4">
    <citation type="submission" date="2025-09" db="UniProtKB">
        <authorList>
            <consortium name="Ensembl"/>
        </authorList>
    </citation>
    <scope>IDENTIFICATION</scope>
</reference>
<name>F7AZ18_CIOIN</name>
<organism evidence="10 11">
    <name type="scientific">Ciona intestinalis</name>
    <name type="common">Transparent sea squirt</name>
    <name type="synonym">Ascidia intestinalis</name>
    <dbReference type="NCBI Taxonomy" id="7719"/>
    <lineage>
        <taxon>Eukaryota</taxon>
        <taxon>Metazoa</taxon>
        <taxon>Chordata</taxon>
        <taxon>Tunicata</taxon>
        <taxon>Ascidiacea</taxon>
        <taxon>Phlebobranchia</taxon>
        <taxon>Cionidae</taxon>
        <taxon>Ciona</taxon>
    </lineage>
</organism>
<dbReference type="Proteomes" id="UP000008144">
    <property type="component" value="Chromosome 13"/>
</dbReference>
<evidence type="ECO:0000256" key="5">
    <source>
        <dbReference type="ARBA" id="ARBA00022989"/>
    </source>
</evidence>
<dbReference type="GO" id="GO:1903424">
    <property type="term" value="P:fluoride transmembrane transport"/>
    <property type="evidence" value="ECO:0000318"/>
    <property type="project" value="GO_Central"/>
</dbReference>
<accession>F7AZ18</accession>
<gene>
    <name evidence="10" type="primary">LOC100183087</name>
</gene>
<keyword evidence="6 9" id="KW-0472">Membrane</keyword>
<feature type="transmembrane region" description="Helical" evidence="9">
    <location>
        <begin position="162"/>
        <end position="182"/>
    </location>
</feature>
<accession>A0A1W2WFB5</accession>
<evidence type="ECO:0000256" key="4">
    <source>
        <dbReference type="ARBA" id="ARBA00022692"/>
    </source>
</evidence>
<dbReference type="InParanoid" id="F7AZ18"/>
<dbReference type="EMBL" id="EAAA01001133">
    <property type="status" value="NOT_ANNOTATED_CDS"/>
    <property type="molecule type" value="Genomic_DNA"/>
</dbReference>
<evidence type="ECO:0000313" key="10">
    <source>
        <dbReference type="Ensembl" id="ENSCINP00000021547.3"/>
    </source>
</evidence>
<dbReference type="GO" id="GO:0005886">
    <property type="term" value="C:plasma membrane"/>
    <property type="evidence" value="ECO:0000318"/>
    <property type="project" value="GO_Central"/>
</dbReference>
<feature type="transmembrane region" description="Helical" evidence="9">
    <location>
        <begin position="234"/>
        <end position="256"/>
    </location>
</feature>
<dbReference type="OrthoDB" id="409792at2759"/>
<evidence type="ECO:0000256" key="9">
    <source>
        <dbReference type="SAM" id="Phobius"/>
    </source>
</evidence>
<dbReference type="KEGG" id="cin:100183087"/>
<reference evidence="11" key="1">
    <citation type="journal article" date="2002" name="Science">
        <title>The draft genome of Ciona intestinalis: insights into chordate and vertebrate origins.</title>
        <authorList>
            <person name="Dehal P."/>
            <person name="Satou Y."/>
            <person name="Campbell R.K."/>
            <person name="Chapman J."/>
            <person name="Degnan B."/>
            <person name="De Tomaso A."/>
            <person name="Davidson B."/>
            <person name="Di Gregorio A."/>
            <person name="Gelpke M."/>
            <person name="Goodstein D.M."/>
            <person name="Harafuji N."/>
            <person name="Hastings K.E."/>
            <person name="Ho I."/>
            <person name="Hotta K."/>
            <person name="Huang W."/>
            <person name="Kawashima T."/>
            <person name="Lemaire P."/>
            <person name="Martinez D."/>
            <person name="Meinertzhagen I.A."/>
            <person name="Necula S."/>
            <person name="Nonaka M."/>
            <person name="Putnam N."/>
            <person name="Rash S."/>
            <person name="Saiga H."/>
            <person name="Satake M."/>
            <person name="Terry A."/>
            <person name="Yamada L."/>
            <person name="Wang H.G."/>
            <person name="Awazu S."/>
            <person name="Azumi K."/>
            <person name="Boore J."/>
            <person name="Branno M."/>
            <person name="Chin-Bow S."/>
            <person name="DeSantis R."/>
            <person name="Doyle S."/>
            <person name="Francino P."/>
            <person name="Keys D.N."/>
            <person name="Haga S."/>
            <person name="Hayashi H."/>
            <person name="Hino K."/>
            <person name="Imai K.S."/>
            <person name="Inaba K."/>
            <person name="Kano S."/>
            <person name="Kobayashi K."/>
            <person name="Kobayashi M."/>
            <person name="Lee B.I."/>
            <person name="Makabe K.W."/>
            <person name="Manohar C."/>
            <person name="Matassi G."/>
            <person name="Medina M."/>
            <person name="Mochizuki Y."/>
            <person name="Mount S."/>
            <person name="Morishita T."/>
            <person name="Miura S."/>
            <person name="Nakayama A."/>
            <person name="Nishizaka S."/>
            <person name="Nomoto H."/>
            <person name="Ohta F."/>
            <person name="Oishi K."/>
            <person name="Rigoutsos I."/>
            <person name="Sano M."/>
            <person name="Sasaki A."/>
            <person name="Sasakura Y."/>
            <person name="Shoguchi E."/>
            <person name="Shin-i T."/>
            <person name="Spagnuolo A."/>
            <person name="Stainier D."/>
            <person name="Suzuki M.M."/>
            <person name="Tassy O."/>
            <person name="Takatori N."/>
            <person name="Tokuoka M."/>
            <person name="Yagi K."/>
            <person name="Yoshizaki F."/>
            <person name="Wada S."/>
            <person name="Zhang C."/>
            <person name="Hyatt P.D."/>
            <person name="Larimer F."/>
            <person name="Detter C."/>
            <person name="Doggett N."/>
            <person name="Glavina T."/>
            <person name="Hawkins T."/>
            <person name="Richardson P."/>
            <person name="Lucas S."/>
            <person name="Kohara Y."/>
            <person name="Levine M."/>
            <person name="Satoh N."/>
            <person name="Rokhsar D.S."/>
        </authorList>
    </citation>
    <scope>NUCLEOTIDE SEQUENCE [LARGE SCALE GENOMIC DNA]</scope>
</reference>
<evidence type="ECO:0000256" key="3">
    <source>
        <dbReference type="ARBA" id="ARBA00022475"/>
    </source>
</evidence>
<feature type="transmembrane region" description="Helical" evidence="9">
    <location>
        <begin position="61"/>
        <end position="84"/>
    </location>
</feature>
<comment type="function">
    <text evidence="1">Fluoride channel required for the rapid expulsion of cytoplasmic fluoride.</text>
</comment>
<keyword evidence="3" id="KW-1003">Cell membrane</keyword>
<dbReference type="HOGENOM" id="CLU_701983_0_0_1"/>
<dbReference type="Ensembl" id="ENSCINT00000021547.3">
    <property type="protein sequence ID" value="ENSCINP00000021547.3"/>
    <property type="gene ID" value="ENSCING00000014498.2"/>
</dbReference>
<feature type="transmembrane region" description="Helical" evidence="9">
    <location>
        <begin position="311"/>
        <end position="331"/>
    </location>
</feature>
<evidence type="ECO:0000256" key="8">
    <source>
        <dbReference type="ARBA" id="ARBA00035585"/>
    </source>
</evidence>
<feature type="transmembrane region" description="Helical" evidence="9">
    <location>
        <begin position="203"/>
        <end position="228"/>
    </location>
</feature>
<dbReference type="PANTHER" id="PTHR28259:SF1">
    <property type="entry name" value="FLUORIDE EXPORT PROTEIN 1-RELATED"/>
    <property type="match status" value="1"/>
</dbReference>
<dbReference type="RefSeq" id="XP_002128131.1">
    <property type="nucleotide sequence ID" value="XM_002128095.5"/>
</dbReference>
<feature type="transmembrane region" description="Helical" evidence="9">
    <location>
        <begin position="351"/>
        <end position="370"/>
    </location>
</feature>
<comment type="catalytic activity">
    <reaction evidence="8">
        <text>fluoride(in) = fluoride(out)</text>
        <dbReference type="Rhea" id="RHEA:76159"/>
        <dbReference type="ChEBI" id="CHEBI:17051"/>
    </reaction>
    <physiologicalReaction direction="left-to-right" evidence="8">
        <dbReference type="Rhea" id="RHEA:76160"/>
    </physiologicalReaction>
</comment>
<protein>
    <submittedName>
        <fullName evidence="10">Fluoride export protein 2-like</fullName>
    </submittedName>
</protein>
<dbReference type="AlphaFoldDB" id="F7AZ18"/>
<keyword evidence="11" id="KW-1185">Reference proteome</keyword>
<dbReference type="Pfam" id="PF02537">
    <property type="entry name" value="CRCB"/>
    <property type="match status" value="2"/>
</dbReference>
<evidence type="ECO:0000256" key="6">
    <source>
        <dbReference type="ARBA" id="ARBA00023136"/>
    </source>
</evidence>
<sequence>MSNSKVLPHTNALNVENADISEIDESSLINYGDNNEQTDTTRTRNTQPQVKNHFIINQTILFVYISFFSIIGCFLRIGIDLVFSAELAHIESSTQIIVQSYFSNIFGCFLLGFIHRLNLKPGPLVTGLTTGLCGCLTTYSKWNQQISLLLVGMVTTTSQSQLSAICVITIGMLTYSCSYITGEDFSRWVVSRNVIKRQLSKKASTICHCCITMSLVIIITVLLALIFIYQSKSYVILTLCLSGLLAPLGASMRYVISMVTPKFDFKRKVVVLNRLPTGTLLANVLGSIAIAVCYVIKLHTHNTTTMVYLDGIQTGFLACLTTVSSFIGEVIQLRRNKPGNTGQESGNTASYAYVVITITLCLFCGSMVNLTSVNAYHELGLLSDLANMTNTGL</sequence>
<feature type="transmembrane region" description="Helical" evidence="9">
    <location>
        <begin position="121"/>
        <end position="142"/>
    </location>
</feature>
<dbReference type="GeneTree" id="ENSGT00390000016628"/>
<dbReference type="GeneID" id="100183087"/>
<reference evidence="10" key="3">
    <citation type="submission" date="2025-08" db="UniProtKB">
        <authorList>
            <consortium name="Ensembl"/>
        </authorList>
    </citation>
    <scope>IDENTIFICATION</scope>
</reference>
<dbReference type="InterPro" id="IPR003691">
    <property type="entry name" value="FluC"/>
</dbReference>
<evidence type="ECO:0000256" key="2">
    <source>
        <dbReference type="ARBA" id="ARBA00004651"/>
    </source>
</evidence>
<dbReference type="GO" id="GO:1903425">
    <property type="term" value="F:fluoride transmembrane transporter activity"/>
    <property type="evidence" value="ECO:0000318"/>
    <property type="project" value="GO_Central"/>
</dbReference>
<dbReference type="STRING" id="7719.ENSCINP00000021547"/>
<feature type="transmembrane region" description="Helical" evidence="9">
    <location>
        <begin position="277"/>
        <end position="299"/>
    </location>
</feature>
<proteinExistence type="inferred from homology"/>
<feature type="transmembrane region" description="Helical" evidence="9">
    <location>
        <begin position="96"/>
        <end position="114"/>
    </location>
</feature>
<keyword evidence="5 9" id="KW-1133">Transmembrane helix</keyword>
<dbReference type="PANTHER" id="PTHR28259">
    <property type="entry name" value="FLUORIDE EXPORT PROTEIN 1-RELATED"/>
    <property type="match status" value="1"/>
</dbReference>
<evidence type="ECO:0000256" key="7">
    <source>
        <dbReference type="ARBA" id="ARBA00035120"/>
    </source>
</evidence>
<reference evidence="10" key="2">
    <citation type="journal article" date="2008" name="Genome Biol.">
        <title>Improved genome assembly and evidence-based global gene model set for the chordate Ciona intestinalis: new insight into intron and operon populations.</title>
        <authorList>
            <person name="Satou Y."/>
            <person name="Mineta K."/>
            <person name="Ogasawara M."/>
            <person name="Sasakura Y."/>
            <person name="Shoguchi E."/>
            <person name="Ueno K."/>
            <person name="Yamada L."/>
            <person name="Matsumoto J."/>
            <person name="Wasserscheid J."/>
            <person name="Dewar K."/>
            <person name="Wiley G.B."/>
            <person name="Macmil S.L."/>
            <person name="Roe B.A."/>
            <person name="Zeller R.W."/>
            <person name="Hastings K.E."/>
            <person name="Lemaire P."/>
            <person name="Lindquist E."/>
            <person name="Endo T."/>
            <person name="Hotta K."/>
            <person name="Inaba K."/>
        </authorList>
    </citation>
    <scope>NUCLEOTIDE SEQUENCE [LARGE SCALE GENOMIC DNA]</scope>
    <source>
        <strain evidence="10">wild type</strain>
    </source>
</reference>
<comment type="subcellular location">
    <subcellularLocation>
        <location evidence="2">Cell membrane</location>
        <topology evidence="2">Multi-pass membrane protein</topology>
    </subcellularLocation>
</comment>
<keyword evidence="4 9" id="KW-0812">Transmembrane</keyword>
<evidence type="ECO:0000256" key="1">
    <source>
        <dbReference type="ARBA" id="ARBA00002598"/>
    </source>
</evidence>